<feature type="non-terminal residue" evidence="1">
    <location>
        <position position="1"/>
    </location>
</feature>
<dbReference type="PANTHER" id="PTHR11439:SF442">
    <property type="entry name" value="CYSTEINE-RICH RLK (RECEPTOR-LIKE PROTEIN KINASE) 8"/>
    <property type="match status" value="1"/>
</dbReference>
<dbReference type="EMBL" id="QJKJ01003305">
    <property type="protein sequence ID" value="RDX99098.1"/>
    <property type="molecule type" value="Genomic_DNA"/>
</dbReference>
<dbReference type="AlphaFoldDB" id="A0A371H8H1"/>
<reference evidence="1" key="1">
    <citation type="submission" date="2018-05" db="EMBL/GenBank/DDBJ databases">
        <title>Draft genome of Mucuna pruriens seed.</title>
        <authorList>
            <person name="Nnadi N.E."/>
            <person name="Vos R."/>
            <person name="Hasami M.H."/>
            <person name="Devisetty U.K."/>
            <person name="Aguiy J.C."/>
        </authorList>
    </citation>
    <scope>NUCLEOTIDE SEQUENCE [LARGE SCALE GENOMIC DNA]</scope>
    <source>
        <strain evidence="1">JCA_2017</strain>
    </source>
</reference>
<sequence>MSNGFQRGKVDTTLFHKNYNSHFIIIQIYLMQKEIEMSMMGELKLQEYVTLMHPTSILSLDKTDKKYNLGLWYKKFDHYRLKYYSDDDFTGDRIETKTTNRGCHFIRDNLVSWTSKRQGTIAISTAEAKYISTAQCCSQLLWIKHQLEDYDIFESNIPSLLDNIVVINLSKTPILHSHAKHIEIKHHFIRDITENQFVDIFTKPLLEDKLVHVRNLIEYFFDILVLADMGIDLTSESTSCWILPFFSHEQAVCPMLIQEFWINYKFNEAAFYGKVLGVEVRIDVPAIATAT</sequence>
<protein>
    <submittedName>
        <fullName evidence="1">Copia protein</fullName>
    </submittedName>
</protein>
<evidence type="ECO:0000313" key="2">
    <source>
        <dbReference type="Proteomes" id="UP000257109"/>
    </source>
</evidence>
<dbReference type="STRING" id="157652.A0A371H8H1"/>
<proteinExistence type="predicted"/>
<dbReference type="Proteomes" id="UP000257109">
    <property type="component" value="Unassembled WGS sequence"/>
</dbReference>
<comment type="caution">
    <text evidence="1">The sequence shown here is derived from an EMBL/GenBank/DDBJ whole genome shotgun (WGS) entry which is preliminary data.</text>
</comment>
<organism evidence="1 2">
    <name type="scientific">Mucuna pruriens</name>
    <name type="common">Velvet bean</name>
    <name type="synonym">Dolichos pruriens</name>
    <dbReference type="NCBI Taxonomy" id="157652"/>
    <lineage>
        <taxon>Eukaryota</taxon>
        <taxon>Viridiplantae</taxon>
        <taxon>Streptophyta</taxon>
        <taxon>Embryophyta</taxon>
        <taxon>Tracheophyta</taxon>
        <taxon>Spermatophyta</taxon>
        <taxon>Magnoliopsida</taxon>
        <taxon>eudicotyledons</taxon>
        <taxon>Gunneridae</taxon>
        <taxon>Pentapetalae</taxon>
        <taxon>rosids</taxon>
        <taxon>fabids</taxon>
        <taxon>Fabales</taxon>
        <taxon>Fabaceae</taxon>
        <taxon>Papilionoideae</taxon>
        <taxon>50 kb inversion clade</taxon>
        <taxon>NPAAA clade</taxon>
        <taxon>indigoferoid/millettioid clade</taxon>
        <taxon>Phaseoleae</taxon>
        <taxon>Mucuna</taxon>
    </lineage>
</organism>
<evidence type="ECO:0000313" key="1">
    <source>
        <dbReference type="EMBL" id="RDX99098.1"/>
    </source>
</evidence>
<dbReference type="CDD" id="cd09272">
    <property type="entry name" value="RNase_HI_RT_Ty1"/>
    <property type="match status" value="1"/>
</dbReference>
<name>A0A371H8H1_MUCPR</name>
<dbReference type="PANTHER" id="PTHR11439">
    <property type="entry name" value="GAG-POL-RELATED RETROTRANSPOSON"/>
    <property type="match status" value="1"/>
</dbReference>
<keyword evidence="2" id="KW-1185">Reference proteome</keyword>
<accession>A0A371H8H1</accession>
<gene>
    <name evidence="1" type="primary">GIP</name>
    <name evidence="1" type="ORF">CR513_17894</name>
</gene>